<dbReference type="EMBL" id="JBGMDY010000005">
    <property type="protein sequence ID" value="KAL2334136.1"/>
    <property type="molecule type" value="Genomic_DNA"/>
</dbReference>
<name>A0ABD1MEC1_9FABA</name>
<dbReference type="Pfam" id="PF23166">
    <property type="entry name" value="Ig_N_CWD1"/>
    <property type="match status" value="1"/>
</dbReference>
<evidence type="ECO:0000256" key="1">
    <source>
        <dbReference type="ARBA" id="ARBA00022723"/>
    </source>
</evidence>
<dbReference type="PANTHER" id="PTHR46999">
    <property type="entry name" value="ALPHA-GLUCAN WATER DIKINASE 1, CHLOROPLASTIC-RELATED"/>
    <property type="match status" value="1"/>
</dbReference>
<dbReference type="AlphaFoldDB" id="A0ABD1MEC1"/>
<dbReference type="Proteomes" id="UP001603857">
    <property type="component" value="Unassembled WGS sequence"/>
</dbReference>
<dbReference type="InterPro" id="IPR056301">
    <property type="entry name" value="GWD-like_N_Ig"/>
</dbReference>
<keyword evidence="1" id="KW-0479">Metal-binding</keyword>
<feature type="domain" description="DUF7067" evidence="4">
    <location>
        <begin position="89"/>
        <end position="114"/>
    </location>
</feature>
<evidence type="ECO:0000259" key="3">
    <source>
        <dbReference type="Pfam" id="PF23166"/>
    </source>
</evidence>
<gene>
    <name evidence="5" type="ORF">Fmac_015349</name>
</gene>
<evidence type="ECO:0000313" key="5">
    <source>
        <dbReference type="EMBL" id="KAL2334136.1"/>
    </source>
</evidence>
<reference evidence="5 6" key="1">
    <citation type="submission" date="2024-08" db="EMBL/GenBank/DDBJ databases">
        <title>Insights into the chromosomal genome structure of Flemingia macrophylla.</title>
        <authorList>
            <person name="Ding Y."/>
            <person name="Zhao Y."/>
            <person name="Bi W."/>
            <person name="Wu M."/>
            <person name="Zhao G."/>
            <person name="Gong Y."/>
            <person name="Li W."/>
            <person name="Zhang P."/>
        </authorList>
    </citation>
    <scope>NUCLEOTIDE SEQUENCE [LARGE SCALE GENOMIC DNA]</scope>
    <source>
        <strain evidence="5">DYQJB</strain>
        <tissue evidence="5">Leaf</tissue>
    </source>
</reference>
<evidence type="ECO:0000313" key="6">
    <source>
        <dbReference type="Proteomes" id="UP001603857"/>
    </source>
</evidence>
<feature type="domain" description="Alpha-glucan water dikinase-like N-terminal Ig-like" evidence="3">
    <location>
        <begin position="5"/>
        <end position="86"/>
    </location>
</feature>
<protein>
    <submittedName>
        <fullName evidence="5">Uncharacterized protein</fullName>
    </submittedName>
</protein>
<dbReference type="InterPro" id="IPR014721">
    <property type="entry name" value="Ribsml_uS5_D2-typ_fold_subgr"/>
</dbReference>
<keyword evidence="2" id="KW-0119">Carbohydrate metabolism</keyword>
<dbReference type="InterPro" id="IPR055495">
    <property type="entry name" value="CWD_DUF7067"/>
</dbReference>
<organism evidence="5 6">
    <name type="scientific">Flemingia macrophylla</name>
    <dbReference type="NCBI Taxonomy" id="520843"/>
    <lineage>
        <taxon>Eukaryota</taxon>
        <taxon>Viridiplantae</taxon>
        <taxon>Streptophyta</taxon>
        <taxon>Embryophyta</taxon>
        <taxon>Tracheophyta</taxon>
        <taxon>Spermatophyta</taxon>
        <taxon>Magnoliopsida</taxon>
        <taxon>eudicotyledons</taxon>
        <taxon>Gunneridae</taxon>
        <taxon>Pentapetalae</taxon>
        <taxon>rosids</taxon>
        <taxon>fabids</taxon>
        <taxon>Fabales</taxon>
        <taxon>Fabaceae</taxon>
        <taxon>Papilionoideae</taxon>
        <taxon>50 kb inversion clade</taxon>
        <taxon>NPAAA clade</taxon>
        <taxon>indigoferoid/millettioid clade</taxon>
        <taxon>Phaseoleae</taxon>
        <taxon>Flemingia</taxon>
    </lineage>
</organism>
<dbReference type="PANTHER" id="PTHR46999:SF1">
    <property type="entry name" value="ALPHA-GLUCAN WATER DIKINASE 1, CHLOROPLASTIC"/>
    <property type="match status" value="1"/>
</dbReference>
<evidence type="ECO:0000259" key="4">
    <source>
        <dbReference type="Pfam" id="PF23229"/>
    </source>
</evidence>
<proteinExistence type="predicted"/>
<evidence type="ECO:0000256" key="2">
    <source>
        <dbReference type="ARBA" id="ARBA00023277"/>
    </source>
</evidence>
<comment type="caution">
    <text evidence="5">The sequence shown here is derived from an EMBL/GenBank/DDBJ whole genome shotgun (WGS) entry which is preliminary data.</text>
</comment>
<dbReference type="GO" id="GO:0046872">
    <property type="term" value="F:metal ion binding"/>
    <property type="evidence" value="ECO:0007669"/>
    <property type="project" value="UniProtKB-KW"/>
</dbReference>
<accession>A0ABD1MEC1</accession>
<dbReference type="Pfam" id="PF23229">
    <property type="entry name" value="DUF7067"/>
    <property type="match status" value="1"/>
</dbReference>
<dbReference type="Gene3D" id="3.30.230.10">
    <property type="match status" value="1"/>
</dbReference>
<sequence length="165" mass="18514">MEQLSRRFNLDGNIELQVGVSSSVSGAATQVDIKVSYSSSSLLLHWGVVRDQPGKWVLPSRQPDGTKAYKNRSLRTPFTKLSQEVSVPEDLVQIQAYLRWEQKGKQTYSPEQEKVIGSRNPHNTVKVVFKALNAIETPRDVQEKFGKTVVENGTLRLKETGRSSD</sequence>
<keyword evidence="6" id="KW-1185">Reference proteome</keyword>